<reference evidence="5" key="1">
    <citation type="journal article" date="2022" name="Plant J.">
        <title>Strategies of tolerance reflected in two North American maple genomes.</title>
        <authorList>
            <person name="McEvoy S.L."/>
            <person name="Sezen U.U."/>
            <person name="Trouern-Trend A."/>
            <person name="McMahon S.M."/>
            <person name="Schaberg P.G."/>
            <person name="Yang J."/>
            <person name="Wegrzyn J.L."/>
            <person name="Swenson N.G."/>
        </authorList>
    </citation>
    <scope>NUCLEOTIDE SEQUENCE</scope>
    <source>
        <strain evidence="5">NS2018</strain>
    </source>
</reference>
<dbReference type="InterPro" id="IPR011713">
    <property type="entry name" value="Leu-rich_rpt_3"/>
</dbReference>
<evidence type="ECO:0000256" key="2">
    <source>
        <dbReference type="ARBA" id="ARBA00022737"/>
    </source>
</evidence>
<keyword evidence="1" id="KW-0433">Leucine-rich repeat</keyword>
<comment type="subcellular location">
    <subcellularLocation>
        <location evidence="3">Secreted</location>
        <location evidence="3">Extracellular space</location>
        <location evidence="3">Apoplast</location>
    </subcellularLocation>
</comment>
<dbReference type="InterPro" id="IPR001611">
    <property type="entry name" value="Leu-rich_rpt"/>
</dbReference>
<dbReference type="GO" id="GO:0048046">
    <property type="term" value="C:apoplast"/>
    <property type="evidence" value="ECO:0007669"/>
    <property type="project" value="UniProtKB-SubCell"/>
</dbReference>
<evidence type="ECO:0000259" key="4">
    <source>
        <dbReference type="Pfam" id="PF20160"/>
    </source>
</evidence>
<dbReference type="Pfam" id="PF03018">
    <property type="entry name" value="Dirigent"/>
    <property type="match status" value="1"/>
</dbReference>
<comment type="similarity">
    <text evidence="3">Belongs to the plant dirigent protein family.</text>
</comment>
<accession>A0AA39RZX7</accession>
<reference evidence="5" key="2">
    <citation type="submission" date="2023-06" db="EMBL/GenBank/DDBJ databases">
        <authorList>
            <person name="Swenson N.G."/>
            <person name="Wegrzyn J.L."/>
            <person name="Mcevoy S.L."/>
        </authorList>
    </citation>
    <scope>NUCLEOTIDE SEQUENCE</scope>
    <source>
        <strain evidence="5">NS2018</strain>
        <tissue evidence="5">Leaf</tissue>
    </source>
</reference>
<dbReference type="Pfam" id="PF13855">
    <property type="entry name" value="LRR_8"/>
    <property type="match status" value="1"/>
</dbReference>
<dbReference type="PROSITE" id="PS51450">
    <property type="entry name" value="LRR"/>
    <property type="match status" value="2"/>
</dbReference>
<comment type="caution">
    <text evidence="5">The sequence shown here is derived from an EMBL/GenBank/DDBJ whole genome shotgun (WGS) entry which is preliminary data.</text>
</comment>
<keyword evidence="3" id="KW-0964">Secreted</keyword>
<dbReference type="Proteomes" id="UP001168877">
    <property type="component" value="Unassembled WGS sequence"/>
</dbReference>
<name>A0AA39RZX7_ACESA</name>
<feature type="domain" description="C-JID" evidence="4">
    <location>
        <begin position="334"/>
        <end position="387"/>
    </location>
</feature>
<evidence type="ECO:0000256" key="1">
    <source>
        <dbReference type="ARBA" id="ARBA00022614"/>
    </source>
</evidence>
<keyword evidence="2" id="KW-0677">Repeat</keyword>
<dbReference type="InterPro" id="IPR045344">
    <property type="entry name" value="C-JID"/>
</dbReference>
<dbReference type="Pfam" id="PF07725">
    <property type="entry name" value="LRR_3"/>
    <property type="match status" value="1"/>
</dbReference>
<dbReference type="Gene3D" id="3.80.10.10">
    <property type="entry name" value="Ribonuclease Inhibitor"/>
    <property type="match status" value="2"/>
</dbReference>
<comment type="subunit">
    <text evidence="3">Homodimer.</text>
</comment>
<comment type="function">
    <text evidence="3">Dirigent proteins impart stereoselectivity on the phenoxy radical-coupling reaction, yielding optically active lignans from two molecules of coniferyl alcohol in the biosynthesis of lignans, flavonolignans, and alkaloids and thus plays a central role in plant secondary metabolism.</text>
</comment>
<dbReference type="InterPro" id="IPR004265">
    <property type="entry name" value="Dirigent"/>
</dbReference>
<keyword evidence="6" id="KW-1185">Reference proteome</keyword>
<evidence type="ECO:0000256" key="3">
    <source>
        <dbReference type="RuleBase" id="RU363099"/>
    </source>
</evidence>
<proteinExistence type="inferred from homology"/>
<evidence type="ECO:0000313" key="5">
    <source>
        <dbReference type="EMBL" id="KAK0582636.1"/>
    </source>
</evidence>
<organism evidence="5 6">
    <name type="scientific">Acer saccharum</name>
    <name type="common">Sugar maple</name>
    <dbReference type="NCBI Taxonomy" id="4024"/>
    <lineage>
        <taxon>Eukaryota</taxon>
        <taxon>Viridiplantae</taxon>
        <taxon>Streptophyta</taxon>
        <taxon>Embryophyta</taxon>
        <taxon>Tracheophyta</taxon>
        <taxon>Spermatophyta</taxon>
        <taxon>Magnoliopsida</taxon>
        <taxon>eudicotyledons</taxon>
        <taxon>Gunneridae</taxon>
        <taxon>Pentapetalae</taxon>
        <taxon>rosids</taxon>
        <taxon>malvids</taxon>
        <taxon>Sapindales</taxon>
        <taxon>Sapindaceae</taxon>
        <taxon>Hippocastanoideae</taxon>
        <taxon>Acereae</taxon>
        <taxon>Acer</taxon>
    </lineage>
</organism>
<dbReference type="PANTHER" id="PTHR21495">
    <property type="entry name" value="NUCLEOPORIN-RELATED"/>
    <property type="match status" value="1"/>
</dbReference>
<dbReference type="AlphaFoldDB" id="A0AA39RZX7"/>
<gene>
    <name evidence="5" type="ORF">LWI29_027966</name>
</gene>
<dbReference type="InterPro" id="IPR032675">
    <property type="entry name" value="LRR_dom_sf"/>
</dbReference>
<protein>
    <recommendedName>
        <fullName evidence="3">Dirigent protein</fullName>
    </recommendedName>
</protein>
<evidence type="ECO:0000313" key="6">
    <source>
        <dbReference type="Proteomes" id="UP001168877"/>
    </source>
</evidence>
<sequence>MSKIKDMHLSPKAFTKMRNLILLKFYDSSWIKKYSMDCSRHPPYHSKVHFGEGLSDLSDKLRSLIWLGYPLPALPSNFNPDNLVELDLRHSNVERLWEDSMHAPKLKRLILGYCTRLTKISGLLKSPLIEEIDIRYCSSLLDFPQLDQHVNNLRDLFMKGCKSLRSFPSDIHFEYISSLDLHGCRGLRFTHSSGLPCSLRSLCLSDCNLKEIPEDIFCFPSLLHLDLSENHFEHLPKSMKQLRNLNCLKLNNCNMLQSLTELPSSLILLCASDCKRLRSIPDASEFAEIIRYEGYCTVFIFTNCLKLEAAVGNMLEQLRKYLNKESGILDLCYSGSEVPEWFIYRTEGSSIKFGVPEWHKLLGFAVCAVIAFEEYCYVGAEDELDDFGDEDFGDTLEGLYGSASKAELGLIMVFNFGFTEGMYKGRSISILGFNSAMNPVREMSIVGGTVIFRLARGYAIAQTNWFDPASGDAIVGYNITIVH</sequence>
<keyword evidence="3" id="KW-0052">Apoplast</keyword>
<dbReference type="Pfam" id="PF20160">
    <property type="entry name" value="C-JID"/>
    <property type="match status" value="1"/>
</dbReference>
<dbReference type="SUPFAM" id="SSF52058">
    <property type="entry name" value="L domain-like"/>
    <property type="match status" value="1"/>
</dbReference>
<dbReference type="EMBL" id="JAUESC010000384">
    <property type="protein sequence ID" value="KAK0582636.1"/>
    <property type="molecule type" value="Genomic_DNA"/>
</dbReference>